<reference evidence="2 3" key="1">
    <citation type="submission" date="2017-08" db="EMBL/GenBank/DDBJ databases">
        <title>Substantial Increase in Enzyme Production by Combined Drug-Resistance Mutations in Paenibacillus agaridevorans.</title>
        <authorList>
            <person name="Tanaka Y."/>
            <person name="Funane K."/>
            <person name="Hosaka T."/>
            <person name="Shiwa Y."/>
            <person name="Fujita N."/>
            <person name="Miyazaki T."/>
            <person name="Yoshikawa H."/>
            <person name="Murakami K."/>
            <person name="Kasahara K."/>
            <person name="Inaoka T."/>
            <person name="Hiraga Y."/>
            <person name="Ochi K."/>
        </authorList>
    </citation>
    <scope>NUCLEOTIDE SEQUENCE [LARGE SCALE GENOMIC DNA]</scope>
    <source>
        <strain evidence="2 3">T-3040</strain>
    </source>
</reference>
<dbReference type="Pfam" id="PF17827">
    <property type="entry name" value="PrmC_N"/>
    <property type="match status" value="1"/>
</dbReference>
<dbReference type="EMBL" id="BDQX01000160">
    <property type="protein sequence ID" value="GBG08230.1"/>
    <property type="molecule type" value="Genomic_DNA"/>
</dbReference>
<sequence>MGQETKADERWYELPMTLRQACVKAGSWLKANGVEDGRSHAERLLLHVLEMDRAALLLAWNELLPPDKGEEWQALVCRRATGEPLQ</sequence>
<accession>A0A2R5ENI0</accession>
<feature type="domain" description="Release factor glutamine methyltransferase N-terminal" evidence="1">
    <location>
        <begin position="22"/>
        <end position="86"/>
    </location>
</feature>
<dbReference type="InterPro" id="IPR040758">
    <property type="entry name" value="PrmC_N"/>
</dbReference>
<evidence type="ECO:0000259" key="1">
    <source>
        <dbReference type="Pfam" id="PF17827"/>
    </source>
</evidence>
<protein>
    <recommendedName>
        <fullName evidence="1">Release factor glutamine methyltransferase N-terminal domain-containing protein</fullName>
    </recommendedName>
</protein>
<keyword evidence="3" id="KW-1185">Reference proteome</keyword>
<comment type="caution">
    <text evidence="2">The sequence shown here is derived from an EMBL/GenBank/DDBJ whole genome shotgun (WGS) entry which is preliminary data.</text>
</comment>
<proteinExistence type="predicted"/>
<name>A0A2R5ENI0_9BACL</name>
<organism evidence="2 3">
    <name type="scientific">Paenibacillus agaridevorans</name>
    <dbReference type="NCBI Taxonomy" id="171404"/>
    <lineage>
        <taxon>Bacteria</taxon>
        <taxon>Bacillati</taxon>
        <taxon>Bacillota</taxon>
        <taxon>Bacilli</taxon>
        <taxon>Bacillales</taxon>
        <taxon>Paenibacillaceae</taxon>
        <taxon>Paenibacillus</taxon>
    </lineage>
</organism>
<evidence type="ECO:0000313" key="3">
    <source>
        <dbReference type="Proteomes" id="UP000245202"/>
    </source>
</evidence>
<gene>
    <name evidence="2" type="ORF">PAT3040_02802</name>
</gene>
<dbReference type="Gene3D" id="1.10.8.10">
    <property type="entry name" value="DNA helicase RuvA subunit, C-terminal domain"/>
    <property type="match status" value="1"/>
</dbReference>
<dbReference type="Proteomes" id="UP000245202">
    <property type="component" value="Unassembled WGS sequence"/>
</dbReference>
<feature type="non-terminal residue" evidence="2">
    <location>
        <position position="86"/>
    </location>
</feature>
<dbReference type="AlphaFoldDB" id="A0A2R5ENI0"/>
<evidence type="ECO:0000313" key="2">
    <source>
        <dbReference type="EMBL" id="GBG08230.1"/>
    </source>
</evidence>